<dbReference type="Gene3D" id="1.10.10.10">
    <property type="entry name" value="Winged helix-like DNA-binding domain superfamily/Winged helix DNA-binding domain"/>
    <property type="match status" value="1"/>
</dbReference>
<evidence type="ECO:0000259" key="9">
    <source>
        <dbReference type="PROSITE" id="PS51755"/>
    </source>
</evidence>
<dbReference type="SMART" id="SM00862">
    <property type="entry name" value="Trans_reg_C"/>
    <property type="match status" value="1"/>
</dbReference>
<dbReference type="InterPro" id="IPR001867">
    <property type="entry name" value="OmpR/PhoB-type_DNA-bd"/>
</dbReference>
<evidence type="ECO:0000313" key="11">
    <source>
        <dbReference type="Proteomes" id="UP001162891"/>
    </source>
</evidence>
<feature type="modified residue" description="4-aspartylphosphate" evidence="6">
    <location>
        <position position="53"/>
    </location>
</feature>
<evidence type="ECO:0000256" key="7">
    <source>
        <dbReference type="PROSITE-ProRule" id="PRU01091"/>
    </source>
</evidence>
<evidence type="ECO:0000256" key="2">
    <source>
        <dbReference type="ARBA" id="ARBA00023012"/>
    </source>
</evidence>
<evidence type="ECO:0000256" key="1">
    <source>
        <dbReference type="ARBA" id="ARBA00022553"/>
    </source>
</evidence>
<sequence>MADRILVIEDDPSILRGLQLNLGMEGYTVRSAVDGETGLALAKSEHPDLIVVDVMLPRLGGLELVREIRKDDPDLPILILSAKGQETDKVAGLQLGADDYMVKPFGLKELLARIEALLRRRRARGEGAAPKVLKKAGVVELDLDARRATVQGRPLELTSREFDLLAWFVTHPDRVYSREQLMEAVWGSRYFGTARTVDNFIARLRAHIGDDAESPRHLETVRGIGYRFNP</sequence>
<proteinExistence type="predicted"/>
<dbReference type="PANTHER" id="PTHR48111:SF4">
    <property type="entry name" value="DNA-BINDING DUAL TRANSCRIPTIONAL REGULATOR OMPR"/>
    <property type="match status" value="1"/>
</dbReference>
<keyword evidence="4 7" id="KW-0238">DNA-binding</keyword>
<protein>
    <submittedName>
        <fullName evidence="10">DNA-binding response regulator</fullName>
    </submittedName>
</protein>
<dbReference type="SUPFAM" id="SSF52172">
    <property type="entry name" value="CheY-like"/>
    <property type="match status" value="1"/>
</dbReference>
<dbReference type="Proteomes" id="UP001162891">
    <property type="component" value="Chromosome"/>
</dbReference>
<dbReference type="CDD" id="cd00383">
    <property type="entry name" value="trans_reg_C"/>
    <property type="match status" value="1"/>
</dbReference>
<dbReference type="EMBL" id="AP025591">
    <property type="protein sequence ID" value="BDG03047.1"/>
    <property type="molecule type" value="Genomic_DNA"/>
</dbReference>
<feature type="domain" description="OmpR/PhoB-type" evidence="9">
    <location>
        <begin position="130"/>
        <end position="230"/>
    </location>
</feature>
<dbReference type="Gene3D" id="6.10.250.690">
    <property type="match status" value="1"/>
</dbReference>
<feature type="domain" description="Response regulatory" evidence="8">
    <location>
        <begin position="4"/>
        <end position="118"/>
    </location>
</feature>
<evidence type="ECO:0000256" key="5">
    <source>
        <dbReference type="ARBA" id="ARBA00023163"/>
    </source>
</evidence>
<keyword evidence="3" id="KW-0805">Transcription regulation</keyword>
<feature type="DNA-binding region" description="OmpR/PhoB-type" evidence="7">
    <location>
        <begin position="130"/>
        <end position="230"/>
    </location>
</feature>
<dbReference type="GO" id="GO:0003677">
    <property type="term" value="F:DNA binding"/>
    <property type="evidence" value="ECO:0007669"/>
    <property type="project" value="UniProtKB-KW"/>
</dbReference>
<dbReference type="PANTHER" id="PTHR48111">
    <property type="entry name" value="REGULATOR OF RPOS"/>
    <property type="match status" value="1"/>
</dbReference>
<keyword evidence="5" id="KW-0804">Transcription</keyword>
<name>A0ABM7WU81_9BACT</name>
<accession>A0ABM7WU81</accession>
<gene>
    <name evidence="10" type="ORF">AMOR_20430</name>
</gene>
<dbReference type="PROSITE" id="PS51755">
    <property type="entry name" value="OMPR_PHOB"/>
    <property type="match status" value="1"/>
</dbReference>
<evidence type="ECO:0000256" key="3">
    <source>
        <dbReference type="ARBA" id="ARBA00023015"/>
    </source>
</evidence>
<keyword evidence="1 6" id="KW-0597">Phosphoprotein</keyword>
<dbReference type="SMART" id="SM00448">
    <property type="entry name" value="REC"/>
    <property type="match status" value="1"/>
</dbReference>
<dbReference type="Pfam" id="PF00072">
    <property type="entry name" value="Response_reg"/>
    <property type="match status" value="1"/>
</dbReference>
<dbReference type="CDD" id="cd17574">
    <property type="entry name" value="REC_OmpR"/>
    <property type="match status" value="1"/>
</dbReference>
<dbReference type="RefSeq" id="WP_248360726.1">
    <property type="nucleotide sequence ID" value="NZ_AP025591.1"/>
</dbReference>
<evidence type="ECO:0000313" key="10">
    <source>
        <dbReference type="EMBL" id="BDG03047.1"/>
    </source>
</evidence>
<dbReference type="Gene3D" id="3.40.50.2300">
    <property type="match status" value="1"/>
</dbReference>
<dbReference type="Pfam" id="PF00486">
    <property type="entry name" value="Trans_reg_C"/>
    <property type="match status" value="1"/>
</dbReference>
<dbReference type="InterPro" id="IPR001789">
    <property type="entry name" value="Sig_transdc_resp-reg_receiver"/>
</dbReference>
<organism evidence="10 11">
    <name type="scientific">Anaeromyxobacter oryzae</name>
    <dbReference type="NCBI Taxonomy" id="2918170"/>
    <lineage>
        <taxon>Bacteria</taxon>
        <taxon>Pseudomonadati</taxon>
        <taxon>Myxococcota</taxon>
        <taxon>Myxococcia</taxon>
        <taxon>Myxococcales</taxon>
        <taxon>Cystobacterineae</taxon>
        <taxon>Anaeromyxobacteraceae</taxon>
        <taxon>Anaeromyxobacter</taxon>
    </lineage>
</organism>
<evidence type="ECO:0000256" key="4">
    <source>
        <dbReference type="ARBA" id="ARBA00023125"/>
    </source>
</evidence>
<dbReference type="InterPro" id="IPR039420">
    <property type="entry name" value="WalR-like"/>
</dbReference>
<keyword evidence="2" id="KW-0902">Two-component regulatory system</keyword>
<evidence type="ECO:0000259" key="8">
    <source>
        <dbReference type="PROSITE" id="PS50110"/>
    </source>
</evidence>
<dbReference type="InterPro" id="IPR036388">
    <property type="entry name" value="WH-like_DNA-bd_sf"/>
</dbReference>
<evidence type="ECO:0000256" key="6">
    <source>
        <dbReference type="PROSITE-ProRule" id="PRU00169"/>
    </source>
</evidence>
<dbReference type="InterPro" id="IPR011006">
    <property type="entry name" value="CheY-like_superfamily"/>
</dbReference>
<keyword evidence="11" id="KW-1185">Reference proteome</keyword>
<dbReference type="PROSITE" id="PS50110">
    <property type="entry name" value="RESPONSE_REGULATORY"/>
    <property type="match status" value="1"/>
</dbReference>
<reference evidence="11" key="1">
    <citation type="journal article" date="2022" name="Int. J. Syst. Evol. Microbiol.">
        <title>Anaeromyxobacter oryzae sp. nov., Anaeromyxobacter diazotrophicus sp. nov. and Anaeromyxobacter paludicola sp. nov., isolated from paddy soils.</title>
        <authorList>
            <person name="Itoh H."/>
            <person name="Xu Z."/>
            <person name="Mise K."/>
            <person name="Masuda Y."/>
            <person name="Ushijima N."/>
            <person name="Hayakawa C."/>
            <person name="Shiratori Y."/>
            <person name="Senoo K."/>
        </authorList>
    </citation>
    <scope>NUCLEOTIDE SEQUENCE [LARGE SCALE GENOMIC DNA]</scope>
    <source>
        <strain evidence="11">Red232</strain>
    </source>
</reference>